<protein>
    <submittedName>
        <fullName evidence="1">Uncharacterized protein</fullName>
    </submittedName>
</protein>
<organism evidence="1">
    <name type="scientific">Deinococcus sp. VB142</name>
    <dbReference type="NCBI Taxonomy" id="3112952"/>
    <lineage>
        <taxon>Bacteria</taxon>
        <taxon>Thermotogati</taxon>
        <taxon>Deinococcota</taxon>
        <taxon>Deinococci</taxon>
        <taxon>Deinococcales</taxon>
        <taxon>Deinococcaceae</taxon>
        <taxon>Deinococcus</taxon>
    </lineage>
</organism>
<dbReference type="EMBL" id="CP149782">
    <property type="protein sequence ID" value="WYF44133.1"/>
    <property type="molecule type" value="Genomic_DNA"/>
</dbReference>
<dbReference type="PROSITE" id="PS51257">
    <property type="entry name" value="PROKAR_LIPOPROTEIN"/>
    <property type="match status" value="1"/>
</dbReference>
<gene>
    <name evidence="1" type="ORF">WDJ50_12045</name>
</gene>
<dbReference type="Gene3D" id="2.60.40.10">
    <property type="entry name" value="Immunoglobulins"/>
    <property type="match status" value="1"/>
</dbReference>
<dbReference type="RefSeq" id="WP_339095367.1">
    <property type="nucleotide sequence ID" value="NZ_CP149782.1"/>
</dbReference>
<sequence>MPRISLFCLSLGLLLTACGNSPSEGAKPDTATIALLSEKERGEVILNDELLELSVDLKGLTDVQKVVFYRNSQVLGEDTTAPYTWRDELSDNTEAFYQAVAYTKNGRDFSNTLGLKPNLKPKLTRLSGTLYDAGSLDYPLQTALWKGGQGEMLLKVGSTVVARGPLAADGKFDMTLPNPASSLLTAATPENLYAFTGLQGCTGTVVANAATANTSPQLALAHAEVAATRSGVAAPVDVLPPTPVDIGGQVKQISYLYTGALVYATSAVNMEGSLSCPRTASVNTTLDFRLSLAKGWNKVTQQYTLNPGEPRLGKLIFSTGFPKGEQWVLLPTNAGLPPMR</sequence>
<name>A0AAU6Q172_9DEIO</name>
<proteinExistence type="predicted"/>
<reference evidence="1" key="1">
    <citation type="submission" date="2024-03" db="EMBL/GenBank/DDBJ databases">
        <title>Deinococcus weizhi sp. nov., isolated from human skin.</title>
        <authorList>
            <person name="Wei Z."/>
            <person name="Tian F."/>
            <person name="Yang C."/>
            <person name="Xin L.T."/>
            <person name="Wen Z.J."/>
            <person name="Lan K.C."/>
            <person name="Yu L."/>
            <person name="Zhe W."/>
            <person name="Dan F.D."/>
            <person name="Jun W."/>
            <person name="Rui Z."/>
            <person name="Yong X.J."/>
            <person name="Ting Y."/>
            <person name="Wei X."/>
            <person name="Xu Z.G."/>
            <person name="Xin Z."/>
            <person name="Dong F.G."/>
            <person name="Ni X.M."/>
            <person name="Zheng M.G."/>
            <person name="Chun Y."/>
            <person name="Qian W.X."/>
        </authorList>
    </citation>
    <scope>NUCLEOTIDE SEQUENCE</scope>
    <source>
        <strain evidence="1">VB142</strain>
    </source>
</reference>
<evidence type="ECO:0000313" key="1">
    <source>
        <dbReference type="EMBL" id="WYF44133.1"/>
    </source>
</evidence>
<dbReference type="InterPro" id="IPR013783">
    <property type="entry name" value="Ig-like_fold"/>
</dbReference>
<dbReference type="AlphaFoldDB" id="A0AAU6Q172"/>
<accession>A0AAU6Q172</accession>